<evidence type="ECO:0000313" key="13">
    <source>
        <dbReference type="RefSeq" id="XP_072608384.1"/>
    </source>
</evidence>
<keyword evidence="1" id="KW-1185">Reference proteome</keyword>
<dbReference type="RefSeq" id="XP_072608386.1">
    <property type="nucleotide sequence ID" value="XM_072752285.1"/>
</dbReference>
<dbReference type="RefSeq" id="XP_072608373.1">
    <property type="nucleotide sequence ID" value="XM_072752272.1"/>
</dbReference>
<evidence type="ECO:0000313" key="5">
    <source>
        <dbReference type="RefSeq" id="XP_072608376.1"/>
    </source>
</evidence>
<evidence type="ECO:0000313" key="10">
    <source>
        <dbReference type="RefSeq" id="XP_072608381.1"/>
    </source>
</evidence>
<evidence type="ECO:0000313" key="1">
    <source>
        <dbReference type="Proteomes" id="UP001652641"/>
    </source>
</evidence>
<evidence type="ECO:0000313" key="17">
    <source>
        <dbReference type="RefSeq" id="XP_072608388.1"/>
    </source>
</evidence>
<evidence type="ECO:0000313" key="14">
    <source>
        <dbReference type="RefSeq" id="XP_072608385.1"/>
    </source>
</evidence>
<proteinExistence type="predicted"/>
<evidence type="ECO:0000313" key="2">
    <source>
        <dbReference type="RefSeq" id="XP_072608373.1"/>
    </source>
</evidence>
<evidence type="ECO:0000313" key="12">
    <source>
        <dbReference type="RefSeq" id="XP_072608383.1"/>
    </source>
</evidence>
<reference evidence="2 3" key="1">
    <citation type="submission" date="2025-05" db="UniProtKB">
        <authorList>
            <consortium name="RefSeq"/>
        </authorList>
    </citation>
    <scope>IDENTIFICATION</scope>
    <source>
        <tissue evidence="2 3">Cell line</tissue>
    </source>
</reference>
<evidence type="ECO:0000313" key="6">
    <source>
        <dbReference type="RefSeq" id="XP_072608377.1"/>
    </source>
</evidence>
<dbReference type="Proteomes" id="UP001652641">
    <property type="component" value="Chromosome 3"/>
</dbReference>
<evidence type="ECO:0000313" key="16">
    <source>
        <dbReference type="RefSeq" id="XP_072608387.1"/>
    </source>
</evidence>
<evidence type="ECO:0000313" key="7">
    <source>
        <dbReference type="RefSeq" id="XP_072608378.1"/>
    </source>
</evidence>
<dbReference type="RefSeq" id="XP_072608381.1">
    <property type="nucleotide sequence ID" value="XM_072752280.1"/>
</dbReference>
<dbReference type="RefSeq" id="XP_072608377.1">
    <property type="nucleotide sequence ID" value="XM_072752276.1"/>
</dbReference>
<dbReference type="RefSeq" id="XP_072608374.1">
    <property type="nucleotide sequence ID" value="XM_072752273.1"/>
</dbReference>
<gene>
    <name evidence="2 3 4 5 6 7 8 9 10 11 12 13 14 15 16 17" type="primary">LOC112926656</name>
</gene>
<dbReference type="RefSeq" id="XP_072608388.1">
    <property type="nucleotide sequence ID" value="XM_072752287.1"/>
</dbReference>
<dbReference type="RefSeq" id="XP_072608375.1">
    <property type="nucleotide sequence ID" value="XM_072752274.1"/>
</dbReference>
<evidence type="ECO:0000313" key="4">
    <source>
        <dbReference type="RefSeq" id="XP_072608375.1"/>
    </source>
</evidence>
<evidence type="ECO:0000313" key="9">
    <source>
        <dbReference type="RefSeq" id="XP_072608380.1"/>
    </source>
</evidence>
<dbReference type="RefSeq" id="XP_072608379.1">
    <property type="nucleotide sequence ID" value="XM_072752278.1"/>
</dbReference>
<evidence type="ECO:0000313" key="11">
    <source>
        <dbReference type="RefSeq" id="XP_072608382.1"/>
    </source>
</evidence>
<evidence type="ECO:0000313" key="3">
    <source>
        <dbReference type="RefSeq" id="XP_072608374.1"/>
    </source>
</evidence>
<protein>
    <submittedName>
        <fullName evidence="2 3">Uncharacterized protein isoform X1</fullName>
    </submittedName>
</protein>
<evidence type="ECO:0000313" key="8">
    <source>
        <dbReference type="RefSeq" id="XP_072608379.1"/>
    </source>
</evidence>
<organism evidence="1 12">
    <name type="scientific">Vulpes vulpes</name>
    <name type="common">Red fox</name>
    <dbReference type="NCBI Taxonomy" id="9627"/>
    <lineage>
        <taxon>Eukaryota</taxon>
        <taxon>Metazoa</taxon>
        <taxon>Chordata</taxon>
        <taxon>Craniata</taxon>
        <taxon>Vertebrata</taxon>
        <taxon>Euteleostomi</taxon>
        <taxon>Mammalia</taxon>
        <taxon>Eutheria</taxon>
        <taxon>Laurasiatheria</taxon>
        <taxon>Carnivora</taxon>
        <taxon>Caniformia</taxon>
        <taxon>Canidae</taxon>
        <taxon>Vulpes</taxon>
    </lineage>
</organism>
<evidence type="ECO:0000313" key="15">
    <source>
        <dbReference type="RefSeq" id="XP_072608386.1"/>
    </source>
</evidence>
<dbReference type="GeneID" id="112926656"/>
<dbReference type="RefSeq" id="XP_072608382.1">
    <property type="nucleotide sequence ID" value="XM_072752281.1"/>
</dbReference>
<dbReference type="RefSeq" id="XP_072608378.1">
    <property type="nucleotide sequence ID" value="XM_072752277.1"/>
</dbReference>
<dbReference type="RefSeq" id="XP_072608385.1">
    <property type="nucleotide sequence ID" value="XM_072752284.1"/>
</dbReference>
<dbReference type="RefSeq" id="XP_072608384.1">
    <property type="nucleotide sequence ID" value="XM_072752283.1"/>
</dbReference>
<dbReference type="RefSeq" id="XP_072608383.1">
    <property type="nucleotide sequence ID" value="XM_072752282.1"/>
</dbReference>
<accession>A0ABM5A0S1</accession>
<dbReference type="RefSeq" id="XP_072608387.1">
    <property type="nucleotide sequence ID" value="XM_072752286.1"/>
</dbReference>
<name>A0ABM5A0S1_VULVU</name>
<dbReference type="RefSeq" id="XP_072608380.1">
    <property type="nucleotide sequence ID" value="XM_072752279.1"/>
</dbReference>
<dbReference type="RefSeq" id="XP_072608376.1">
    <property type="nucleotide sequence ID" value="XM_072752275.1"/>
</dbReference>
<sequence length="199" mass="22195">MKRLISISSDINGMNQLRWYHHSVGEDHTFRHNSSVSCEDHRKGGRCLEGRSECSCPDDWGDNLCSTTVPRGSMELAALQNVSVWRRTPWNAVPKMALAPANLVTKATDARKPALLASGDWSASSPVDPVRMKVSATKELETSIVLLVTQEKPVPHDCHSGTVDKHLKQHKSVLEQQLAIPNLHFCLKKKKKTLKVQKD</sequence>